<comment type="caution">
    <text evidence="2">The sequence shown here is derived from an EMBL/GenBank/DDBJ whole genome shotgun (WGS) entry which is preliminary data.</text>
</comment>
<dbReference type="AlphaFoldDB" id="A0A9P6ATV2"/>
<protein>
    <submittedName>
        <fullName evidence="2">Uncharacterized protein</fullName>
    </submittedName>
</protein>
<organism evidence="2 3">
    <name type="scientific">Hydnum rufescens UP504</name>
    <dbReference type="NCBI Taxonomy" id="1448309"/>
    <lineage>
        <taxon>Eukaryota</taxon>
        <taxon>Fungi</taxon>
        <taxon>Dikarya</taxon>
        <taxon>Basidiomycota</taxon>
        <taxon>Agaricomycotina</taxon>
        <taxon>Agaricomycetes</taxon>
        <taxon>Cantharellales</taxon>
        <taxon>Hydnaceae</taxon>
        <taxon>Hydnum</taxon>
    </lineage>
</organism>
<keyword evidence="1" id="KW-0812">Transmembrane</keyword>
<keyword evidence="1" id="KW-1133">Transmembrane helix</keyword>
<sequence length="184" mass="18611">MVLSTASAILQATPTPDHGRPQTLHPNVLDLGGPHGSLVGGVKVGAGKALGSTKHLVSAVIQYLLSIRRLSKIPQAAGVAVAVVAAAAAAAAVVVVVAVAGKGVVAMGTVAMGVAATDTVEMGAVAPARRLPLVGHLCLAAQFQAAGRLALPISMWGPPVLRVNQPYHSHNPQEHQLPIQMVPQ</sequence>
<evidence type="ECO:0000256" key="1">
    <source>
        <dbReference type="SAM" id="Phobius"/>
    </source>
</evidence>
<accession>A0A9P6ATV2</accession>
<keyword evidence="3" id="KW-1185">Reference proteome</keyword>
<keyword evidence="1" id="KW-0472">Membrane</keyword>
<gene>
    <name evidence="2" type="ORF">BS47DRAFT_1122085</name>
</gene>
<dbReference type="Proteomes" id="UP000886523">
    <property type="component" value="Unassembled WGS sequence"/>
</dbReference>
<dbReference type="EMBL" id="MU128993">
    <property type="protein sequence ID" value="KAF9511939.1"/>
    <property type="molecule type" value="Genomic_DNA"/>
</dbReference>
<feature type="transmembrane region" description="Helical" evidence="1">
    <location>
        <begin position="76"/>
        <end position="100"/>
    </location>
</feature>
<evidence type="ECO:0000313" key="2">
    <source>
        <dbReference type="EMBL" id="KAF9511939.1"/>
    </source>
</evidence>
<proteinExistence type="predicted"/>
<reference evidence="2" key="1">
    <citation type="journal article" date="2020" name="Nat. Commun.">
        <title>Large-scale genome sequencing of mycorrhizal fungi provides insights into the early evolution of symbiotic traits.</title>
        <authorList>
            <person name="Miyauchi S."/>
            <person name="Kiss E."/>
            <person name="Kuo A."/>
            <person name="Drula E."/>
            <person name="Kohler A."/>
            <person name="Sanchez-Garcia M."/>
            <person name="Morin E."/>
            <person name="Andreopoulos B."/>
            <person name="Barry K.W."/>
            <person name="Bonito G."/>
            <person name="Buee M."/>
            <person name="Carver A."/>
            <person name="Chen C."/>
            <person name="Cichocki N."/>
            <person name="Clum A."/>
            <person name="Culley D."/>
            <person name="Crous P.W."/>
            <person name="Fauchery L."/>
            <person name="Girlanda M."/>
            <person name="Hayes R.D."/>
            <person name="Keri Z."/>
            <person name="LaButti K."/>
            <person name="Lipzen A."/>
            <person name="Lombard V."/>
            <person name="Magnuson J."/>
            <person name="Maillard F."/>
            <person name="Murat C."/>
            <person name="Nolan M."/>
            <person name="Ohm R.A."/>
            <person name="Pangilinan J."/>
            <person name="Pereira M.F."/>
            <person name="Perotto S."/>
            <person name="Peter M."/>
            <person name="Pfister S."/>
            <person name="Riley R."/>
            <person name="Sitrit Y."/>
            <person name="Stielow J.B."/>
            <person name="Szollosi G."/>
            <person name="Zifcakova L."/>
            <person name="Stursova M."/>
            <person name="Spatafora J.W."/>
            <person name="Tedersoo L."/>
            <person name="Vaario L.M."/>
            <person name="Yamada A."/>
            <person name="Yan M."/>
            <person name="Wang P."/>
            <person name="Xu J."/>
            <person name="Bruns T."/>
            <person name="Baldrian P."/>
            <person name="Vilgalys R."/>
            <person name="Dunand C."/>
            <person name="Henrissat B."/>
            <person name="Grigoriev I.V."/>
            <person name="Hibbett D."/>
            <person name="Nagy L.G."/>
            <person name="Martin F.M."/>
        </authorList>
    </citation>
    <scope>NUCLEOTIDE SEQUENCE</scope>
    <source>
        <strain evidence="2">UP504</strain>
    </source>
</reference>
<name>A0A9P6ATV2_9AGAM</name>
<evidence type="ECO:0000313" key="3">
    <source>
        <dbReference type="Proteomes" id="UP000886523"/>
    </source>
</evidence>